<name>A0ACB8I1X5_CITSI</name>
<dbReference type="Proteomes" id="UP000829398">
    <property type="component" value="Chromosome 9"/>
</dbReference>
<comment type="caution">
    <text evidence="1">The sequence shown here is derived from an EMBL/GenBank/DDBJ whole genome shotgun (WGS) entry which is preliminary data.</text>
</comment>
<evidence type="ECO:0000313" key="2">
    <source>
        <dbReference type="Proteomes" id="UP000829398"/>
    </source>
</evidence>
<evidence type="ECO:0000313" key="1">
    <source>
        <dbReference type="EMBL" id="KAH9681029.1"/>
    </source>
</evidence>
<gene>
    <name evidence="1" type="ORF">KPL71_026784</name>
</gene>
<keyword evidence="2" id="KW-1185">Reference proteome</keyword>
<reference evidence="2" key="1">
    <citation type="journal article" date="2023" name="Hortic. Res.">
        <title>A chromosome-level phased genome enabling allele-level studies in sweet orange: a case study on citrus Huanglongbing tolerance.</title>
        <authorList>
            <person name="Wu B."/>
            <person name="Yu Q."/>
            <person name="Deng Z."/>
            <person name="Duan Y."/>
            <person name="Luo F."/>
            <person name="Gmitter F. Jr."/>
        </authorList>
    </citation>
    <scope>NUCLEOTIDE SEQUENCE [LARGE SCALE GENOMIC DNA]</scope>
    <source>
        <strain evidence="2">cv. Valencia</strain>
    </source>
</reference>
<protein>
    <submittedName>
        <fullName evidence="1">Protein FAR1-RELATED SEQUENCE</fullName>
    </submittedName>
</protein>
<proteinExistence type="predicted"/>
<accession>A0ACB8I1X5</accession>
<sequence length="802" mass="91716">MEYLENEHAFEELQETRANDVNEIVEPNKCEPALGMLFDNHEEMFAFYKAYGKQEGFPVKVQSTKKGTDGIVKYATFACGRSGKSESKSANALKPKPNVKNGCDAKIGGCLNEYGKWVLRTLNLQHNHGLSPDKARYFPCNRRISASAKKRIEMNDCAGIRIAQNFNSIVVGAGGYENVSFLEKDCRNFVDKTRRLQLEEGDAMALLKYFQKKQAECNGFFFSIDLDEDDRLKNVFWADSLSRAAYKYFRDVITFDTTYLTNKYDMPFAPFVGVNHHGQSILLGCKLISREDTETFTWLFEAWLSCMSDSLPLSIITYQDRAMQKAIENVFPTTRHRWCLWHIMKKVPEKLGAFKEREDIISSLLSAVYDSLSSDAFEEAWHCMIIEYDLWDNDWLNGMSITQRSESMNAFFDRFVNSKINLRQFVKQYENALRRKAELEWQADAKCFSKRTPCVSRYEMERQVEEVYTISKFKEFHEELTALMYCDISDSVGSIYQIIESFGQDRRGFFEVVFEEAECEVNCICSKFQFKGILCRHALAVLICNSVELLPERYILSRWRKDVRRCYSKLKVCYGVQNLTIQQERYEKTCNAFSKVADIASDDENSYKTVLDWIEKAMKDLPKQIRCESVGKTNTGGATCSSNKQINSESVERTVIDEVSCSSNNVQLALNDLVVTRRKGRPPCLRKESSICKKSVQKNKSAQKNKDLQENAPSSYHVPNEISTQGSNIATQQATTRSLQSSDVVDEEESIVSVVDLGWARTRSGRRPQPTVHHITSDGTRLAYRICKVQTAASAVGCGVRN</sequence>
<dbReference type="EMBL" id="CM039178">
    <property type="protein sequence ID" value="KAH9681029.1"/>
    <property type="molecule type" value="Genomic_DNA"/>
</dbReference>
<organism evidence="1 2">
    <name type="scientific">Citrus sinensis</name>
    <name type="common">Sweet orange</name>
    <name type="synonym">Citrus aurantium var. sinensis</name>
    <dbReference type="NCBI Taxonomy" id="2711"/>
    <lineage>
        <taxon>Eukaryota</taxon>
        <taxon>Viridiplantae</taxon>
        <taxon>Streptophyta</taxon>
        <taxon>Embryophyta</taxon>
        <taxon>Tracheophyta</taxon>
        <taxon>Spermatophyta</taxon>
        <taxon>Magnoliopsida</taxon>
        <taxon>eudicotyledons</taxon>
        <taxon>Gunneridae</taxon>
        <taxon>Pentapetalae</taxon>
        <taxon>rosids</taxon>
        <taxon>malvids</taxon>
        <taxon>Sapindales</taxon>
        <taxon>Rutaceae</taxon>
        <taxon>Aurantioideae</taxon>
        <taxon>Citrus</taxon>
    </lineage>
</organism>